<protein>
    <submittedName>
        <fullName evidence="1">Phosphonate ABC transporter substrate-binding protein</fullName>
    </submittedName>
</protein>
<dbReference type="RefSeq" id="WP_100366175.1">
    <property type="nucleotide sequence ID" value="NZ_PGTY01000001.1"/>
</dbReference>
<sequence>MIASLPMYARLSNRAAHDALWGLIRNGLRDRGIAAPDTLDHDTDHMDGWARPDLVLGHMCNLPYRGLFHDNVTLIGASDYGLEGCAPGYYRSVFVVHADSHADTPQDMAQGRFVCNDQWSHSGYGAPQLWAQARDFTFNLHAETGSHTTSIAAVAEGRADIAAIDVQTWRIETRENPLVTRLKTIGYTDPSPGQSFVTSKGQDPQPYFEAIGEAITALSPDDASILGLHGIIALPPSAYDLPFPPKQAAIPA</sequence>
<dbReference type="EMBL" id="PGTY01000001">
    <property type="protein sequence ID" value="PJI91228.1"/>
    <property type="molecule type" value="Genomic_DNA"/>
</dbReference>
<dbReference type="Proteomes" id="UP000228531">
    <property type="component" value="Unassembled WGS sequence"/>
</dbReference>
<accession>A0A2M8WJZ5</accession>
<dbReference type="Pfam" id="PF12974">
    <property type="entry name" value="Phosphonate-bd"/>
    <property type="match status" value="1"/>
</dbReference>
<reference evidence="1 2" key="1">
    <citation type="submission" date="2017-11" db="EMBL/GenBank/DDBJ databases">
        <title>Genomic Encyclopedia of Archaeal and Bacterial Type Strains, Phase II (KMG-II): From Individual Species to Whole Genera.</title>
        <authorList>
            <person name="Goeker M."/>
        </authorList>
    </citation>
    <scope>NUCLEOTIDE SEQUENCE [LARGE SCALE GENOMIC DNA]</scope>
    <source>
        <strain evidence="1 2">DSM 29128</strain>
    </source>
</reference>
<keyword evidence="2" id="KW-1185">Reference proteome</keyword>
<gene>
    <name evidence="1" type="ORF">BC777_0052</name>
</gene>
<dbReference type="PANTHER" id="PTHR35841:SF1">
    <property type="entry name" value="PHOSPHONATES-BINDING PERIPLASMIC PROTEIN"/>
    <property type="match status" value="1"/>
</dbReference>
<comment type="caution">
    <text evidence="1">The sequence shown here is derived from an EMBL/GenBank/DDBJ whole genome shotgun (WGS) entry which is preliminary data.</text>
</comment>
<name>A0A2M8WJZ5_9RHOB</name>
<dbReference type="Gene3D" id="3.40.190.10">
    <property type="entry name" value="Periplasmic binding protein-like II"/>
    <property type="match status" value="1"/>
</dbReference>
<proteinExistence type="predicted"/>
<evidence type="ECO:0000313" key="1">
    <source>
        <dbReference type="EMBL" id="PJI91228.1"/>
    </source>
</evidence>
<dbReference type="PANTHER" id="PTHR35841">
    <property type="entry name" value="PHOSPHONATES-BINDING PERIPLASMIC PROTEIN"/>
    <property type="match status" value="1"/>
</dbReference>
<evidence type="ECO:0000313" key="2">
    <source>
        <dbReference type="Proteomes" id="UP000228531"/>
    </source>
</evidence>
<organism evidence="1 2">
    <name type="scientific">Yoonia maricola</name>
    <dbReference type="NCBI Taxonomy" id="420999"/>
    <lineage>
        <taxon>Bacteria</taxon>
        <taxon>Pseudomonadati</taxon>
        <taxon>Pseudomonadota</taxon>
        <taxon>Alphaproteobacteria</taxon>
        <taxon>Rhodobacterales</taxon>
        <taxon>Paracoccaceae</taxon>
        <taxon>Yoonia</taxon>
    </lineage>
</organism>
<dbReference type="AlphaFoldDB" id="A0A2M8WJZ5"/>
<dbReference type="SUPFAM" id="SSF53850">
    <property type="entry name" value="Periplasmic binding protein-like II"/>
    <property type="match status" value="1"/>
</dbReference>
<dbReference type="OrthoDB" id="7353682at2"/>